<protein>
    <submittedName>
        <fullName evidence="1">Uncharacterized protein</fullName>
    </submittedName>
</protein>
<accession>A0A0A8XQ88</accession>
<name>A0A0A8XQ88_ARUDO</name>
<dbReference type="EMBL" id="GBRH01283165">
    <property type="protein sequence ID" value="JAD14730.1"/>
    <property type="molecule type" value="Transcribed_RNA"/>
</dbReference>
<dbReference type="AlphaFoldDB" id="A0A0A8XQ88"/>
<sequence>MLEYFNFVGLYGHVYVFNIVLGCLPVNGNKEPTYLKLIVKYIDRFVEINCKYIRIFSWLSTFKLFAQLKLYWIYMFIFFFFDY</sequence>
<organism evidence="1">
    <name type="scientific">Arundo donax</name>
    <name type="common">Giant reed</name>
    <name type="synonym">Donax arundinaceus</name>
    <dbReference type="NCBI Taxonomy" id="35708"/>
    <lineage>
        <taxon>Eukaryota</taxon>
        <taxon>Viridiplantae</taxon>
        <taxon>Streptophyta</taxon>
        <taxon>Embryophyta</taxon>
        <taxon>Tracheophyta</taxon>
        <taxon>Spermatophyta</taxon>
        <taxon>Magnoliopsida</taxon>
        <taxon>Liliopsida</taxon>
        <taxon>Poales</taxon>
        <taxon>Poaceae</taxon>
        <taxon>PACMAD clade</taxon>
        <taxon>Arundinoideae</taxon>
        <taxon>Arundineae</taxon>
        <taxon>Arundo</taxon>
    </lineage>
</organism>
<reference evidence="1" key="2">
    <citation type="journal article" date="2015" name="Data Brief">
        <title>Shoot transcriptome of the giant reed, Arundo donax.</title>
        <authorList>
            <person name="Barrero R.A."/>
            <person name="Guerrero F.D."/>
            <person name="Moolhuijzen P."/>
            <person name="Goolsby J.A."/>
            <person name="Tidwell J."/>
            <person name="Bellgard S.E."/>
            <person name="Bellgard M.I."/>
        </authorList>
    </citation>
    <scope>NUCLEOTIDE SEQUENCE</scope>
    <source>
        <tissue evidence="1">Shoot tissue taken approximately 20 cm above the soil surface</tissue>
    </source>
</reference>
<reference evidence="1" key="1">
    <citation type="submission" date="2014-09" db="EMBL/GenBank/DDBJ databases">
        <authorList>
            <person name="Magalhaes I.L.F."/>
            <person name="Oliveira U."/>
            <person name="Santos F.R."/>
            <person name="Vidigal T.H.D.A."/>
            <person name="Brescovit A.D."/>
            <person name="Santos A.J."/>
        </authorList>
    </citation>
    <scope>NUCLEOTIDE SEQUENCE</scope>
    <source>
        <tissue evidence="1">Shoot tissue taken approximately 20 cm above the soil surface</tissue>
    </source>
</reference>
<proteinExistence type="predicted"/>
<evidence type="ECO:0000313" key="1">
    <source>
        <dbReference type="EMBL" id="JAD14730.1"/>
    </source>
</evidence>